<accession>A0A699HAZ5</accession>
<evidence type="ECO:0000313" key="1">
    <source>
        <dbReference type="EMBL" id="GEX86920.1"/>
    </source>
</evidence>
<dbReference type="AlphaFoldDB" id="A0A699HAZ5"/>
<sequence>MISLTVPSPIASHMATSTATIPVDEDQFIEVGGQLELYMSILQDHTQRLDAMPPTLFAEIDRDVRELYTRSGAVRNESFSQRYQFRSLEHEQERTAMTFKALWRPVLALEAWAGRVDTRMTDMSWAGYADHRLVHDMLLQQTTLQRELQEMRGRVTVLKQERDRRER</sequence>
<dbReference type="EMBL" id="BKCJ010135563">
    <property type="protein sequence ID" value="GEX86920.1"/>
    <property type="molecule type" value="Genomic_DNA"/>
</dbReference>
<reference evidence="1" key="1">
    <citation type="journal article" date="2019" name="Sci. Rep.">
        <title>Draft genome of Tanacetum cinerariifolium, the natural source of mosquito coil.</title>
        <authorList>
            <person name="Yamashiro T."/>
            <person name="Shiraishi A."/>
            <person name="Satake H."/>
            <person name="Nakayama K."/>
        </authorList>
    </citation>
    <scope>NUCLEOTIDE SEQUENCE</scope>
</reference>
<protein>
    <submittedName>
        <fullName evidence="1">Uncharacterized protein</fullName>
    </submittedName>
</protein>
<organism evidence="1">
    <name type="scientific">Tanacetum cinerariifolium</name>
    <name type="common">Dalmatian daisy</name>
    <name type="synonym">Chrysanthemum cinerariifolium</name>
    <dbReference type="NCBI Taxonomy" id="118510"/>
    <lineage>
        <taxon>Eukaryota</taxon>
        <taxon>Viridiplantae</taxon>
        <taxon>Streptophyta</taxon>
        <taxon>Embryophyta</taxon>
        <taxon>Tracheophyta</taxon>
        <taxon>Spermatophyta</taxon>
        <taxon>Magnoliopsida</taxon>
        <taxon>eudicotyledons</taxon>
        <taxon>Gunneridae</taxon>
        <taxon>Pentapetalae</taxon>
        <taxon>asterids</taxon>
        <taxon>campanulids</taxon>
        <taxon>Asterales</taxon>
        <taxon>Asteraceae</taxon>
        <taxon>Asteroideae</taxon>
        <taxon>Anthemideae</taxon>
        <taxon>Anthemidinae</taxon>
        <taxon>Tanacetum</taxon>
    </lineage>
</organism>
<proteinExistence type="predicted"/>
<gene>
    <name evidence="1" type="ORF">Tci_358895</name>
</gene>
<comment type="caution">
    <text evidence="1">The sequence shown here is derived from an EMBL/GenBank/DDBJ whole genome shotgun (WGS) entry which is preliminary data.</text>
</comment>
<name>A0A699HAZ5_TANCI</name>